<dbReference type="InterPro" id="IPR017535">
    <property type="entry name" value="Asparagine_synth"/>
</dbReference>
<dbReference type="InterPro" id="IPR051786">
    <property type="entry name" value="ASN_synthetase/amidase"/>
</dbReference>
<dbReference type="InterPro" id="IPR014729">
    <property type="entry name" value="Rossmann-like_a/b/a_fold"/>
</dbReference>
<evidence type="ECO:0000259" key="11">
    <source>
        <dbReference type="PROSITE" id="PS51278"/>
    </source>
</evidence>
<comment type="similarity">
    <text evidence="2">Belongs to the asparagine synthetase family.</text>
</comment>
<dbReference type="SUPFAM" id="SSF52402">
    <property type="entry name" value="Adenine nucleotide alpha hydrolases-like"/>
    <property type="match status" value="1"/>
</dbReference>
<dbReference type="InterPro" id="IPR033738">
    <property type="entry name" value="AsnB_N"/>
</dbReference>
<dbReference type="InterPro" id="IPR001962">
    <property type="entry name" value="Asn_synthase"/>
</dbReference>
<evidence type="ECO:0000256" key="3">
    <source>
        <dbReference type="ARBA" id="ARBA00012737"/>
    </source>
</evidence>
<keyword evidence="9" id="KW-0028">Amino-acid biosynthesis</keyword>
<feature type="active site" description="For GATase activity" evidence="9">
    <location>
        <position position="2"/>
    </location>
</feature>
<dbReference type="Proteomes" id="UP000634476">
    <property type="component" value="Unassembled WGS sequence"/>
</dbReference>
<comment type="pathway">
    <text evidence="1">Amino-acid biosynthesis; L-asparagine biosynthesis; L-asparagine from L-aspartate (L-Gln route): step 1/1.</text>
</comment>
<dbReference type="GO" id="GO:0005524">
    <property type="term" value="F:ATP binding"/>
    <property type="evidence" value="ECO:0007669"/>
    <property type="project" value="UniProtKB-KW"/>
</dbReference>
<dbReference type="InterPro" id="IPR017932">
    <property type="entry name" value="GATase_2_dom"/>
</dbReference>
<dbReference type="GO" id="GO:0005829">
    <property type="term" value="C:cytosol"/>
    <property type="evidence" value="ECO:0007669"/>
    <property type="project" value="TreeGrafter"/>
</dbReference>
<accession>A0A8J3WSE4</accession>
<dbReference type="RefSeq" id="WP_203874978.1">
    <property type="nucleotide sequence ID" value="NZ_BOOK01000016.1"/>
</dbReference>
<dbReference type="CDD" id="cd00712">
    <property type="entry name" value="AsnB"/>
    <property type="match status" value="1"/>
</dbReference>
<evidence type="ECO:0000256" key="8">
    <source>
        <dbReference type="ARBA" id="ARBA00048741"/>
    </source>
</evidence>
<evidence type="ECO:0000256" key="5">
    <source>
        <dbReference type="ARBA" id="ARBA00022840"/>
    </source>
</evidence>
<dbReference type="Gene3D" id="3.60.20.10">
    <property type="entry name" value="Glutamine Phosphoribosylpyrophosphate, subunit 1, domain 1"/>
    <property type="match status" value="1"/>
</dbReference>
<comment type="caution">
    <text evidence="12">The sequence shown here is derived from an EMBL/GenBank/DDBJ whole genome shotgun (WGS) entry which is preliminary data.</text>
</comment>
<gene>
    <name evidence="12" type="primary">asnB_1</name>
    <name evidence="12" type="ORF">Pta02_25870</name>
</gene>
<dbReference type="PANTHER" id="PTHR43284:SF1">
    <property type="entry name" value="ASPARAGINE SYNTHETASE"/>
    <property type="match status" value="1"/>
</dbReference>
<reference evidence="12" key="1">
    <citation type="submission" date="2021-01" db="EMBL/GenBank/DDBJ databases">
        <title>Whole genome shotgun sequence of Planobispora takensis NBRC 109077.</title>
        <authorList>
            <person name="Komaki H."/>
            <person name="Tamura T."/>
        </authorList>
    </citation>
    <scope>NUCLEOTIDE SEQUENCE</scope>
    <source>
        <strain evidence="12">NBRC 109077</strain>
    </source>
</reference>
<keyword evidence="13" id="KW-1185">Reference proteome</keyword>
<feature type="binding site" evidence="10">
    <location>
        <position position="268"/>
    </location>
    <ligand>
        <name>ATP</name>
        <dbReference type="ChEBI" id="CHEBI:30616"/>
    </ligand>
</feature>
<dbReference type="NCBIfam" id="TIGR01536">
    <property type="entry name" value="asn_synth_AEB"/>
    <property type="match status" value="1"/>
</dbReference>
<dbReference type="InterPro" id="IPR029055">
    <property type="entry name" value="Ntn_hydrolases_N"/>
</dbReference>
<evidence type="ECO:0000256" key="4">
    <source>
        <dbReference type="ARBA" id="ARBA00022741"/>
    </source>
</evidence>
<sequence length="595" mass="64881">MCGLSGEFRFDGEAADIGAVGRMTDAMHDRGPDGSGLWSLGPVALGHRRLKIIDLSEKAAQPMVDSALGLAGVFNGCLYNYRELRRELQEEGYRFFSTSDTEVLMKSFHRWGASCVDRFKGMFAFAVFDRGSGRLTLARDRLGIKPMYLSHDSGRLRFASSLPALLAGGGIGGDIDRVALHHYMTFHSLVPGERTILAGVRKLPAATVRTVEADGTVTDHRYWQPPYTRSALPGHAGMDADDWREAVLESLRTAVRRRMVADVPVGVLLSGGLDSSLIVALLAEEGQAGLSTFSIGFHPAGGVKGDEFTYSDLVAAEFGTGHHRILIDDSRLLPGLERAVRAMSEPMVSHDCVAFHLLSEEVSKHVTVVQSGQGADEVFAGYDWFPPLAGVPREQAAEVYAREFFDRPHEELAGVLSPEYLLDEDASGELIRRHLAEPGADTALDAVLRLETGVMLVDDPVKRVDNMTMAFGLEARTPFLDHDLVELAAACPPELKLASGGKGVLKDIARKLLPDQIVDRPKGYFPVPAVRHLQGPFLELVRDALTSPAARSRGLFDRDYVGTLLATPNEHRTPVGVNVLWQLGLLEMWLQAQGV</sequence>
<evidence type="ECO:0000313" key="13">
    <source>
        <dbReference type="Proteomes" id="UP000634476"/>
    </source>
</evidence>
<evidence type="ECO:0000256" key="9">
    <source>
        <dbReference type="PIRSR" id="PIRSR001589-1"/>
    </source>
</evidence>
<dbReference type="NCBIfam" id="TIGR03104">
    <property type="entry name" value="trio_amidotrans"/>
    <property type="match status" value="1"/>
</dbReference>
<name>A0A8J3WSE4_9ACTN</name>
<proteinExistence type="inferred from homology"/>
<feature type="domain" description="Glutamine amidotransferase type-2" evidence="11">
    <location>
        <begin position="2"/>
        <end position="200"/>
    </location>
</feature>
<feature type="binding site" evidence="10">
    <location>
        <position position="295"/>
    </location>
    <ligand>
        <name>ATP</name>
        <dbReference type="ChEBI" id="CHEBI:30616"/>
    </ligand>
</feature>
<dbReference type="SUPFAM" id="SSF56235">
    <property type="entry name" value="N-terminal nucleophile aminohydrolases (Ntn hydrolases)"/>
    <property type="match status" value="1"/>
</dbReference>
<dbReference type="PIRSF" id="PIRSF001589">
    <property type="entry name" value="Asn_synthetase_glu-h"/>
    <property type="match status" value="1"/>
</dbReference>
<protein>
    <recommendedName>
        <fullName evidence="3">asparagine synthase (glutamine-hydrolyzing)</fullName>
        <ecNumber evidence="3">6.3.5.4</ecNumber>
    </recommendedName>
</protein>
<keyword evidence="7 9" id="KW-0315">Glutamine amidotransferase</keyword>
<dbReference type="InterPro" id="IPR006426">
    <property type="entry name" value="Asn_synth_AEB"/>
</dbReference>
<keyword evidence="4 10" id="KW-0547">Nucleotide-binding</keyword>
<dbReference type="Pfam" id="PF13537">
    <property type="entry name" value="GATase_7"/>
    <property type="match status" value="1"/>
</dbReference>
<dbReference type="Pfam" id="PF00733">
    <property type="entry name" value="Asn_synthase"/>
    <property type="match status" value="1"/>
</dbReference>
<keyword evidence="6 9" id="KW-0061">Asparagine biosynthesis</keyword>
<evidence type="ECO:0000313" key="12">
    <source>
        <dbReference type="EMBL" id="GII00579.1"/>
    </source>
</evidence>
<dbReference type="EC" id="6.3.5.4" evidence="3"/>
<dbReference type="PANTHER" id="PTHR43284">
    <property type="entry name" value="ASPARAGINE SYNTHETASE (GLUTAMINE-HYDROLYZING)"/>
    <property type="match status" value="1"/>
</dbReference>
<evidence type="ECO:0000256" key="6">
    <source>
        <dbReference type="ARBA" id="ARBA00022888"/>
    </source>
</evidence>
<feature type="binding site" evidence="10">
    <location>
        <position position="100"/>
    </location>
    <ligand>
        <name>L-glutamine</name>
        <dbReference type="ChEBI" id="CHEBI:58359"/>
    </ligand>
</feature>
<dbReference type="EMBL" id="BOOK01000016">
    <property type="protein sequence ID" value="GII00579.1"/>
    <property type="molecule type" value="Genomic_DNA"/>
</dbReference>
<dbReference type="AlphaFoldDB" id="A0A8J3WSE4"/>
<dbReference type="PROSITE" id="PS51278">
    <property type="entry name" value="GATASE_TYPE_2"/>
    <property type="match status" value="1"/>
</dbReference>
<dbReference type="CDD" id="cd01991">
    <property type="entry name" value="Asn_synthase_B_C"/>
    <property type="match status" value="1"/>
</dbReference>
<keyword evidence="5 10" id="KW-0067">ATP-binding</keyword>
<feature type="binding site" evidence="10">
    <location>
        <begin position="371"/>
        <end position="372"/>
    </location>
    <ligand>
        <name>ATP</name>
        <dbReference type="ChEBI" id="CHEBI:30616"/>
    </ligand>
</feature>
<evidence type="ECO:0000256" key="1">
    <source>
        <dbReference type="ARBA" id="ARBA00005187"/>
    </source>
</evidence>
<dbReference type="GO" id="GO:0004066">
    <property type="term" value="F:asparagine synthase (glutamine-hydrolyzing) activity"/>
    <property type="evidence" value="ECO:0007669"/>
    <property type="project" value="UniProtKB-EC"/>
</dbReference>
<dbReference type="Gene3D" id="3.40.50.620">
    <property type="entry name" value="HUPs"/>
    <property type="match status" value="1"/>
</dbReference>
<evidence type="ECO:0000256" key="10">
    <source>
        <dbReference type="PIRSR" id="PIRSR001589-2"/>
    </source>
</evidence>
<comment type="catalytic activity">
    <reaction evidence="8">
        <text>L-aspartate + L-glutamine + ATP + H2O = L-asparagine + L-glutamate + AMP + diphosphate + H(+)</text>
        <dbReference type="Rhea" id="RHEA:12228"/>
        <dbReference type="ChEBI" id="CHEBI:15377"/>
        <dbReference type="ChEBI" id="CHEBI:15378"/>
        <dbReference type="ChEBI" id="CHEBI:29985"/>
        <dbReference type="ChEBI" id="CHEBI:29991"/>
        <dbReference type="ChEBI" id="CHEBI:30616"/>
        <dbReference type="ChEBI" id="CHEBI:33019"/>
        <dbReference type="ChEBI" id="CHEBI:58048"/>
        <dbReference type="ChEBI" id="CHEBI:58359"/>
        <dbReference type="ChEBI" id="CHEBI:456215"/>
        <dbReference type="EC" id="6.3.5.4"/>
    </reaction>
</comment>
<evidence type="ECO:0000256" key="7">
    <source>
        <dbReference type="ARBA" id="ARBA00022962"/>
    </source>
</evidence>
<organism evidence="12 13">
    <name type="scientific">Planobispora takensis</name>
    <dbReference type="NCBI Taxonomy" id="1367882"/>
    <lineage>
        <taxon>Bacteria</taxon>
        <taxon>Bacillati</taxon>
        <taxon>Actinomycetota</taxon>
        <taxon>Actinomycetes</taxon>
        <taxon>Streptosporangiales</taxon>
        <taxon>Streptosporangiaceae</taxon>
        <taxon>Planobispora</taxon>
    </lineage>
</organism>
<dbReference type="GO" id="GO:0006529">
    <property type="term" value="P:asparagine biosynthetic process"/>
    <property type="evidence" value="ECO:0007669"/>
    <property type="project" value="UniProtKB-KW"/>
</dbReference>
<evidence type="ECO:0000256" key="2">
    <source>
        <dbReference type="ARBA" id="ARBA00005752"/>
    </source>
</evidence>